<gene>
    <name evidence="5" type="ORF">HYH03_001895</name>
</gene>
<dbReference type="InterPro" id="IPR012292">
    <property type="entry name" value="Globin/Proto"/>
</dbReference>
<evidence type="ECO:0000256" key="3">
    <source>
        <dbReference type="ARBA" id="ARBA00022723"/>
    </source>
</evidence>
<evidence type="ECO:0000256" key="2">
    <source>
        <dbReference type="ARBA" id="ARBA00022617"/>
    </source>
</evidence>
<keyword evidence="3" id="KW-0479">Metal-binding</keyword>
<dbReference type="EMBL" id="JAEHOE010000004">
    <property type="protein sequence ID" value="KAG2500319.1"/>
    <property type="molecule type" value="Genomic_DNA"/>
</dbReference>
<dbReference type="Pfam" id="PF01152">
    <property type="entry name" value="Bac_globin"/>
    <property type="match status" value="1"/>
</dbReference>
<proteinExistence type="predicted"/>
<evidence type="ECO:0000256" key="1">
    <source>
        <dbReference type="ARBA" id="ARBA00022448"/>
    </source>
</evidence>
<organism evidence="5 6">
    <name type="scientific">Edaphochlamys debaryana</name>
    <dbReference type="NCBI Taxonomy" id="47281"/>
    <lineage>
        <taxon>Eukaryota</taxon>
        <taxon>Viridiplantae</taxon>
        <taxon>Chlorophyta</taxon>
        <taxon>core chlorophytes</taxon>
        <taxon>Chlorophyceae</taxon>
        <taxon>CS clade</taxon>
        <taxon>Chlamydomonadales</taxon>
        <taxon>Chlamydomonadales incertae sedis</taxon>
        <taxon>Edaphochlamys</taxon>
    </lineage>
</organism>
<dbReference type="AlphaFoldDB" id="A0A836C5X4"/>
<keyword evidence="4" id="KW-0408">Iron</keyword>
<dbReference type="InterPro" id="IPR009050">
    <property type="entry name" value="Globin-like_sf"/>
</dbReference>
<dbReference type="SUPFAM" id="SSF46458">
    <property type="entry name" value="Globin-like"/>
    <property type="match status" value="1"/>
</dbReference>
<keyword evidence="6" id="KW-1185">Reference proteome</keyword>
<dbReference type="Gene3D" id="1.10.490.10">
    <property type="entry name" value="Globins"/>
    <property type="match status" value="1"/>
</dbReference>
<reference evidence="5" key="1">
    <citation type="journal article" date="2020" name="bioRxiv">
        <title>Comparative genomics of Chlamydomonas.</title>
        <authorList>
            <person name="Craig R.J."/>
            <person name="Hasan A.R."/>
            <person name="Ness R.W."/>
            <person name="Keightley P.D."/>
        </authorList>
    </citation>
    <scope>NUCLEOTIDE SEQUENCE</scope>
    <source>
        <strain evidence="5">CCAP 11/70</strain>
    </source>
</reference>
<keyword evidence="1" id="KW-0813">Transport</keyword>
<accession>A0A836C5X4</accession>
<name>A0A836C5X4_9CHLO</name>
<keyword evidence="2" id="KW-0349">Heme</keyword>
<comment type="caution">
    <text evidence="5">The sequence shown here is derived from an EMBL/GenBank/DDBJ whole genome shotgun (WGS) entry which is preliminary data.</text>
</comment>
<dbReference type="OrthoDB" id="533423at2759"/>
<dbReference type="GO" id="GO:0020037">
    <property type="term" value="F:heme binding"/>
    <property type="evidence" value="ECO:0007669"/>
    <property type="project" value="InterPro"/>
</dbReference>
<evidence type="ECO:0000256" key="4">
    <source>
        <dbReference type="ARBA" id="ARBA00023004"/>
    </source>
</evidence>
<dbReference type="InterPro" id="IPR001486">
    <property type="entry name" value="Hemoglobin_trunc"/>
</dbReference>
<evidence type="ECO:0000313" key="6">
    <source>
        <dbReference type="Proteomes" id="UP000612055"/>
    </source>
</evidence>
<evidence type="ECO:0000313" key="5">
    <source>
        <dbReference type="EMBL" id="KAG2500319.1"/>
    </source>
</evidence>
<dbReference type="Proteomes" id="UP000612055">
    <property type="component" value="Unassembled WGS sequence"/>
</dbReference>
<dbReference type="GO" id="GO:0046872">
    <property type="term" value="F:metal ion binding"/>
    <property type="evidence" value="ECO:0007669"/>
    <property type="project" value="UniProtKB-KW"/>
</dbReference>
<dbReference type="GO" id="GO:0019825">
    <property type="term" value="F:oxygen binding"/>
    <property type="evidence" value="ECO:0007669"/>
    <property type="project" value="InterPro"/>
</dbReference>
<protein>
    <submittedName>
        <fullName evidence="5">Uncharacterized protein</fullName>
    </submittedName>
</protein>
<sequence>MSQDDLGAIRQAVTAWHEKLLAHPATSGCLANDERHSKGDSVVAERVTVAADALVACLEDQRLPDGLIDDLLAVVDTFCTLCGLTPPHDSGPSGSRGGSGAGGERDRAVLNPAKLKLLKAATGLPVHTTSIGRRASASYCVYESMGGWETLSAAVESLYNRMRNDSRCASLFGEGNEQQLKTNMLEFLTCALGGKARFASSTLLTSQRDQLRSHGFGVGQFDILLQHMKAVLEEIGVQQETAGSAIALLRCHKYLFEKRSSETAEDGSAEDGEAEDS</sequence>